<evidence type="ECO:0000313" key="7">
    <source>
        <dbReference type="EMBL" id="BBB90041.1"/>
    </source>
</evidence>
<dbReference type="Proteomes" id="UP000276437">
    <property type="component" value="Chromosome"/>
</dbReference>
<dbReference type="InterPro" id="IPR022764">
    <property type="entry name" value="Peptidase_S54_rhomboid_dom"/>
</dbReference>
<dbReference type="InterPro" id="IPR050925">
    <property type="entry name" value="Rhomboid_protease_S54"/>
</dbReference>
<keyword evidence="8" id="KW-1185">Reference proteome</keyword>
<dbReference type="AlphaFoldDB" id="A0A348AG43"/>
<evidence type="ECO:0000313" key="8">
    <source>
        <dbReference type="Proteomes" id="UP000276437"/>
    </source>
</evidence>
<keyword evidence="4 5" id="KW-0472">Membrane</keyword>
<feature type="transmembrane region" description="Helical" evidence="5">
    <location>
        <begin position="12"/>
        <end position="30"/>
    </location>
</feature>
<proteinExistence type="predicted"/>
<gene>
    <name evidence="7" type="ORF">MAMMFC1_00689</name>
</gene>
<dbReference type="PANTHER" id="PTHR43731">
    <property type="entry name" value="RHOMBOID PROTEASE"/>
    <property type="match status" value="1"/>
</dbReference>
<reference evidence="7 8" key="1">
    <citation type="journal article" date="2018" name="Int. J. Syst. Evol. Microbiol.">
        <title>Methylomusa anaerophila gen. nov., sp. nov., an anaerobic methanol-utilizing bacterium isolated from a microbial fuel cell.</title>
        <authorList>
            <person name="Amano N."/>
            <person name="Yamamuro A."/>
            <person name="Miyahara M."/>
            <person name="Kouzuma A."/>
            <person name="Abe T."/>
            <person name="Watanabe K."/>
        </authorList>
    </citation>
    <scope>NUCLEOTIDE SEQUENCE [LARGE SCALE GENOMIC DNA]</scope>
    <source>
        <strain evidence="7 8">MMFC1</strain>
    </source>
</reference>
<dbReference type="GO" id="GO:0016020">
    <property type="term" value="C:membrane"/>
    <property type="evidence" value="ECO:0007669"/>
    <property type="project" value="UniProtKB-SubCell"/>
</dbReference>
<feature type="transmembrane region" description="Helical" evidence="5">
    <location>
        <begin position="73"/>
        <end position="93"/>
    </location>
</feature>
<evidence type="ECO:0000256" key="3">
    <source>
        <dbReference type="ARBA" id="ARBA00022989"/>
    </source>
</evidence>
<dbReference type="GO" id="GO:0004252">
    <property type="term" value="F:serine-type endopeptidase activity"/>
    <property type="evidence" value="ECO:0007669"/>
    <property type="project" value="InterPro"/>
</dbReference>
<dbReference type="EMBL" id="AP018449">
    <property type="protein sequence ID" value="BBB90041.1"/>
    <property type="molecule type" value="Genomic_DNA"/>
</dbReference>
<dbReference type="KEGG" id="mana:MAMMFC1_00689"/>
<dbReference type="FunFam" id="1.20.1540.10:FF:000027">
    <property type="entry name" value="Rhomboid family intramembrane serine protease"/>
    <property type="match status" value="1"/>
</dbReference>
<feature type="transmembrane region" description="Helical" evidence="5">
    <location>
        <begin position="160"/>
        <end position="181"/>
    </location>
</feature>
<dbReference type="OrthoDB" id="9813074at2"/>
<dbReference type="SUPFAM" id="SSF144091">
    <property type="entry name" value="Rhomboid-like"/>
    <property type="match status" value="1"/>
</dbReference>
<feature type="transmembrane region" description="Helical" evidence="5">
    <location>
        <begin position="187"/>
        <end position="212"/>
    </location>
</feature>
<evidence type="ECO:0000256" key="4">
    <source>
        <dbReference type="ARBA" id="ARBA00023136"/>
    </source>
</evidence>
<dbReference type="PANTHER" id="PTHR43731:SF26">
    <property type="entry name" value="RHOMBOID-LIKE PROTEIN 10, CHLOROPLASTIC"/>
    <property type="match status" value="1"/>
</dbReference>
<feature type="transmembrane region" description="Helical" evidence="5">
    <location>
        <begin position="105"/>
        <end position="123"/>
    </location>
</feature>
<evidence type="ECO:0000256" key="2">
    <source>
        <dbReference type="ARBA" id="ARBA00022692"/>
    </source>
</evidence>
<evidence type="ECO:0000256" key="1">
    <source>
        <dbReference type="ARBA" id="ARBA00004141"/>
    </source>
</evidence>
<evidence type="ECO:0000256" key="5">
    <source>
        <dbReference type="SAM" id="Phobius"/>
    </source>
</evidence>
<accession>A0A348AG43</accession>
<sequence length="219" mass="24267">MIPLRDNIRLGSFFPSLTLGIILLNAYVFYLELTSDSIGIIAAYSLIPAKLMHNINTGTPHDLIAYLPLVSNLFLHGSWFHIIGNMWYLWLFGRTSEACLGHLKYLCFYFACGITSNLTQVLFDPNSNIPLIGASGAVSGVLGSYLTCFPSARILTLIPLFLFFPIIEIPAYLFIGVWFLLQLEQGAIAGFIAGSNIAWWAHIGGFLTGIVLSRVFRNK</sequence>
<evidence type="ECO:0000259" key="6">
    <source>
        <dbReference type="Pfam" id="PF01694"/>
    </source>
</evidence>
<feature type="domain" description="Peptidase S54 rhomboid" evidence="6">
    <location>
        <begin position="68"/>
        <end position="217"/>
    </location>
</feature>
<protein>
    <submittedName>
        <fullName evidence="7">Rhomboid family protein</fullName>
    </submittedName>
</protein>
<feature type="transmembrane region" description="Helical" evidence="5">
    <location>
        <begin position="129"/>
        <end position="148"/>
    </location>
</feature>
<dbReference type="Pfam" id="PF01694">
    <property type="entry name" value="Rhomboid"/>
    <property type="match status" value="1"/>
</dbReference>
<keyword evidence="3 5" id="KW-1133">Transmembrane helix</keyword>
<organism evidence="7 8">
    <name type="scientific">Methylomusa anaerophila</name>
    <dbReference type="NCBI Taxonomy" id="1930071"/>
    <lineage>
        <taxon>Bacteria</taxon>
        <taxon>Bacillati</taxon>
        <taxon>Bacillota</taxon>
        <taxon>Negativicutes</taxon>
        <taxon>Selenomonadales</taxon>
        <taxon>Sporomusaceae</taxon>
        <taxon>Methylomusa</taxon>
    </lineage>
</organism>
<dbReference type="InterPro" id="IPR035952">
    <property type="entry name" value="Rhomboid-like_sf"/>
</dbReference>
<name>A0A348AG43_9FIRM</name>
<keyword evidence="2 5" id="KW-0812">Transmembrane</keyword>
<comment type="subcellular location">
    <subcellularLocation>
        <location evidence="1">Membrane</location>
        <topology evidence="1">Multi-pass membrane protein</topology>
    </subcellularLocation>
</comment>
<dbReference type="Gene3D" id="1.20.1540.10">
    <property type="entry name" value="Rhomboid-like"/>
    <property type="match status" value="1"/>
</dbReference>
<dbReference type="RefSeq" id="WP_126306477.1">
    <property type="nucleotide sequence ID" value="NZ_AP018449.1"/>
</dbReference>